<comment type="subcellular location">
    <subcellularLocation>
        <location evidence="1">Membrane</location>
        <topology evidence="1">Multi-pass membrane protein</topology>
    </subcellularLocation>
</comment>
<evidence type="ECO:0000256" key="3">
    <source>
        <dbReference type="ARBA" id="ARBA00022448"/>
    </source>
</evidence>
<name>J0NFJ9_9ACTO</name>
<dbReference type="InterPro" id="IPR003593">
    <property type="entry name" value="AAA+_ATPase"/>
</dbReference>
<dbReference type="GO" id="GO:0043190">
    <property type="term" value="C:ATP-binding cassette (ABC) transporter complex"/>
    <property type="evidence" value="ECO:0007669"/>
    <property type="project" value="TreeGrafter"/>
</dbReference>
<feature type="domain" description="ABC transporter" evidence="11">
    <location>
        <begin position="9"/>
        <end position="247"/>
    </location>
</feature>
<dbReference type="CDD" id="cd16914">
    <property type="entry name" value="EcfT"/>
    <property type="match status" value="1"/>
</dbReference>
<dbReference type="PROSITE" id="PS50893">
    <property type="entry name" value="ABC_TRANSPORTER_2"/>
    <property type="match status" value="2"/>
</dbReference>
<dbReference type="InterPro" id="IPR003439">
    <property type="entry name" value="ABC_transporter-like_ATP-bd"/>
</dbReference>
<keyword evidence="7 10" id="KW-1133">Transmembrane helix</keyword>
<sequence>MPADTLVACESLSVHYVGADTWVLDDVSFEQLAGRVTAVIGPSGCGKSTLVRACCGLVPHSIPSEYSGSVTLDGQEVADAPADMLAGAVAYVGQNPDAAVVTRSVRSEVEFPLQNLCLGRDEITERADGALAAVGMAGLGGRDPWTLSGGQRQRLAIAVALAMRTPLLVLDEPTSTIDAEGSQRFYDLVAGLARQGTAVIVIDHDLDPILPWVDQVLALDAKGRGIALGTSREVFVRHRAALEAVGVWMPRALRADAVPTAEGGRAGDEDRAAAPCCGGSPRRSTRGECSAGAAGAALTTAEAGIRVPMLGDMVSPGGVAYWRKTDGQWERVGALDAQDPVLALTGMRVPGRCPRISARVGAGELVGVVGVNGAGKSSLLSALAGLGAFEADEALIGGRPLRRGRHIAGYVFQNPEHQFVSSTVSKELAVGGAPPARVDELLEQFHLAGHRNAHPLTLSGGQARRLSVATMAGAPHGLVILDEPTYGQDWANTQELMSFIDVLCERGSCVLMATHDLELARRHCTAIIALPDPERGAGADPSDPVSPEDPAPCAASPSGSTSPAPVPAPCATAPDQCGRPQGGAFAPLNPLTMGLAALPLMVAVALGGTTRVNLVVMAAATLGVVAARPPARRLVATALAPWLTAALLLFTLRYFVTSPLRNIELYYVASPASGATTVGAVLALVLLGGAAAPAEAQIRALTTTLRLPYRLAAAGTAAVSFLRRFSRDFALLRTARALRGVGSGWGPLAPAVRWVASVVPLMVISVSHAERVALSMDARAFGAHARRTEMVDERWRARDWAVVALALLAAAVVLYRRYR</sequence>
<dbReference type="GO" id="GO:0016887">
    <property type="term" value="F:ATP hydrolysis activity"/>
    <property type="evidence" value="ECO:0007669"/>
    <property type="project" value="InterPro"/>
</dbReference>
<dbReference type="InterPro" id="IPR003339">
    <property type="entry name" value="ABC/ECF_trnsptr_transmembrane"/>
</dbReference>
<dbReference type="InterPro" id="IPR050095">
    <property type="entry name" value="ECF_ABC_transporter_ATP-bd"/>
</dbReference>
<feature type="transmembrane region" description="Helical" evidence="10">
    <location>
        <begin position="665"/>
        <end position="687"/>
    </location>
</feature>
<dbReference type="EMBL" id="AKFS01000196">
    <property type="protein sequence ID" value="EJF43467.1"/>
    <property type="molecule type" value="Genomic_DNA"/>
</dbReference>
<dbReference type="InterPro" id="IPR027417">
    <property type="entry name" value="P-loop_NTPase"/>
</dbReference>
<protein>
    <submittedName>
        <fullName evidence="12">Cobalt transport protein</fullName>
    </submittedName>
</protein>
<dbReference type="Proteomes" id="UP000004578">
    <property type="component" value="Unassembled WGS sequence"/>
</dbReference>
<dbReference type="PROSITE" id="PS00211">
    <property type="entry name" value="ABC_TRANSPORTER_1"/>
    <property type="match status" value="2"/>
</dbReference>
<feature type="domain" description="ABC transporter" evidence="11">
    <location>
        <begin position="335"/>
        <end position="557"/>
    </location>
</feature>
<dbReference type="OrthoDB" id="501320at2"/>
<dbReference type="PANTHER" id="PTHR43553">
    <property type="entry name" value="HEAVY METAL TRANSPORTER"/>
    <property type="match status" value="1"/>
</dbReference>
<dbReference type="PATRIC" id="fig|1125717.3.peg.1253"/>
<dbReference type="AlphaFoldDB" id="J0NFJ9"/>
<evidence type="ECO:0000259" key="11">
    <source>
        <dbReference type="PROSITE" id="PS50893"/>
    </source>
</evidence>
<evidence type="ECO:0000256" key="8">
    <source>
        <dbReference type="ARBA" id="ARBA00023136"/>
    </source>
</evidence>
<evidence type="ECO:0000256" key="1">
    <source>
        <dbReference type="ARBA" id="ARBA00004141"/>
    </source>
</evidence>
<dbReference type="Gene3D" id="3.40.50.300">
    <property type="entry name" value="P-loop containing nucleotide triphosphate hydrolases"/>
    <property type="match status" value="2"/>
</dbReference>
<organism evidence="12 13">
    <name type="scientific">Schaalia georgiae F0490</name>
    <dbReference type="NCBI Taxonomy" id="1125717"/>
    <lineage>
        <taxon>Bacteria</taxon>
        <taxon>Bacillati</taxon>
        <taxon>Actinomycetota</taxon>
        <taxon>Actinomycetes</taxon>
        <taxon>Actinomycetales</taxon>
        <taxon>Actinomycetaceae</taxon>
        <taxon>Schaalia</taxon>
    </lineage>
</organism>
<comment type="caution">
    <text evidence="12">The sequence shown here is derived from an EMBL/GenBank/DDBJ whole genome shotgun (WGS) entry which is preliminary data.</text>
</comment>
<keyword evidence="6" id="KW-0067">ATP-binding</keyword>
<keyword evidence="3" id="KW-0813">Transport</keyword>
<dbReference type="CDD" id="cd03225">
    <property type="entry name" value="ABC_cobalt_CbiO_domain1"/>
    <property type="match status" value="2"/>
</dbReference>
<evidence type="ECO:0000313" key="12">
    <source>
        <dbReference type="EMBL" id="EJF43467.1"/>
    </source>
</evidence>
<keyword evidence="5" id="KW-0547">Nucleotide-binding</keyword>
<comment type="similarity">
    <text evidence="2">Belongs to the ABC transporter superfamily.</text>
</comment>
<feature type="transmembrane region" description="Helical" evidence="10">
    <location>
        <begin position="800"/>
        <end position="818"/>
    </location>
</feature>
<evidence type="ECO:0000256" key="5">
    <source>
        <dbReference type="ARBA" id="ARBA00022741"/>
    </source>
</evidence>
<keyword evidence="8 10" id="KW-0472">Membrane</keyword>
<feature type="region of interest" description="Disordered" evidence="9">
    <location>
        <begin position="532"/>
        <end position="573"/>
    </location>
</feature>
<evidence type="ECO:0000256" key="9">
    <source>
        <dbReference type="SAM" id="MobiDB-lite"/>
    </source>
</evidence>
<dbReference type="Pfam" id="PF00005">
    <property type="entry name" value="ABC_tran"/>
    <property type="match status" value="2"/>
</dbReference>
<dbReference type="SUPFAM" id="SSF52540">
    <property type="entry name" value="P-loop containing nucleoside triphosphate hydrolases"/>
    <property type="match status" value="2"/>
</dbReference>
<feature type="transmembrane region" description="Helical" evidence="10">
    <location>
        <begin position="634"/>
        <end position="656"/>
    </location>
</feature>
<feature type="compositionally biased region" description="Low complexity" evidence="9">
    <location>
        <begin position="551"/>
        <end position="573"/>
    </location>
</feature>
<dbReference type="SMART" id="SM00382">
    <property type="entry name" value="AAA"/>
    <property type="match status" value="2"/>
</dbReference>
<evidence type="ECO:0000256" key="2">
    <source>
        <dbReference type="ARBA" id="ARBA00005417"/>
    </source>
</evidence>
<dbReference type="InterPro" id="IPR017871">
    <property type="entry name" value="ABC_transporter-like_CS"/>
</dbReference>
<keyword evidence="4 10" id="KW-0812">Transmembrane</keyword>
<evidence type="ECO:0000313" key="13">
    <source>
        <dbReference type="Proteomes" id="UP000004578"/>
    </source>
</evidence>
<keyword evidence="13" id="KW-1185">Reference proteome</keyword>
<proteinExistence type="inferred from homology"/>
<accession>J0NFJ9</accession>
<dbReference type="InterPro" id="IPR015856">
    <property type="entry name" value="ABC_transpr_CbiO/EcfA_su"/>
</dbReference>
<evidence type="ECO:0000256" key="10">
    <source>
        <dbReference type="SAM" id="Phobius"/>
    </source>
</evidence>
<evidence type="ECO:0000256" key="4">
    <source>
        <dbReference type="ARBA" id="ARBA00022692"/>
    </source>
</evidence>
<dbReference type="GO" id="GO:0042626">
    <property type="term" value="F:ATPase-coupled transmembrane transporter activity"/>
    <property type="evidence" value="ECO:0007669"/>
    <property type="project" value="TreeGrafter"/>
</dbReference>
<evidence type="ECO:0000256" key="7">
    <source>
        <dbReference type="ARBA" id="ARBA00022989"/>
    </source>
</evidence>
<dbReference type="PANTHER" id="PTHR43553:SF24">
    <property type="entry name" value="ENERGY-COUPLING FACTOR TRANSPORTER ATP-BINDING PROTEIN ECFA1"/>
    <property type="match status" value="1"/>
</dbReference>
<feature type="transmembrane region" description="Helical" evidence="10">
    <location>
        <begin position="584"/>
        <end position="605"/>
    </location>
</feature>
<evidence type="ECO:0000256" key="6">
    <source>
        <dbReference type="ARBA" id="ARBA00022840"/>
    </source>
</evidence>
<gene>
    <name evidence="12" type="ORF">HMPREF1317_1416</name>
</gene>
<feature type="region of interest" description="Disordered" evidence="9">
    <location>
        <begin position="260"/>
        <end position="285"/>
    </location>
</feature>
<dbReference type="GO" id="GO:0005524">
    <property type="term" value="F:ATP binding"/>
    <property type="evidence" value="ECO:0007669"/>
    <property type="project" value="UniProtKB-KW"/>
</dbReference>
<reference evidence="12 13" key="1">
    <citation type="submission" date="2012-05" db="EMBL/GenBank/DDBJ databases">
        <authorList>
            <person name="Harkins D.M."/>
            <person name="Madupu R."/>
            <person name="Durkin A.S."/>
            <person name="Torralba M."/>
            <person name="Methe B."/>
            <person name="Sutton G.G."/>
            <person name="Nelson K.E."/>
        </authorList>
    </citation>
    <scope>NUCLEOTIDE SEQUENCE [LARGE SCALE GENOMIC DNA]</scope>
    <source>
        <strain evidence="12 13">F0490</strain>
    </source>
</reference>
<dbReference type="RefSeq" id="WP_005870643.1">
    <property type="nucleotide sequence ID" value="NZ_AKFS01000196.1"/>
</dbReference>